<reference evidence="2" key="1">
    <citation type="journal article" date="2021" name="Genome Biol. Evol.">
        <title>The assembled and annotated genome of the fairy-ring fungus Marasmius oreades.</title>
        <authorList>
            <person name="Hiltunen M."/>
            <person name="Ament-Velasquez S.L."/>
            <person name="Johannesson H."/>
        </authorList>
    </citation>
    <scope>NUCLEOTIDE SEQUENCE</scope>
    <source>
        <strain evidence="2">03SP1</strain>
    </source>
</reference>
<evidence type="ECO:0000313" key="3">
    <source>
        <dbReference type="Proteomes" id="UP001049176"/>
    </source>
</evidence>
<dbReference type="SUPFAM" id="SSF50978">
    <property type="entry name" value="WD40 repeat-like"/>
    <property type="match status" value="1"/>
</dbReference>
<dbReference type="Proteomes" id="UP001049176">
    <property type="component" value="Chromosome 10"/>
</dbReference>
<feature type="compositionally biased region" description="Polar residues" evidence="1">
    <location>
        <begin position="491"/>
        <end position="512"/>
    </location>
</feature>
<protein>
    <submittedName>
        <fullName evidence="2">Uncharacterized protein</fullName>
    </submittedName>
</protein>
<gene>
    <name evidence="2" type="ORF">E1B28_002259</name>
</gene>
<evidence type="ECO:0000313" key="2">
    <source>
        <dbReference type="EMBL" id="KAG7086295.1"/>
    </source>
</evidence>
<dbReference type="OrthoDB" id="3238562at2759"/>
<organism evidence="2 3">
    <name type="scientific">Marasmius oreades</name>
    <name type="common">fairy-ring Marasmius</name>
    <dbReference type="NCBI Taxonomy" id="181124"/>
    <lineage>
        <taxon>Eukaryota</taxon>
        <taxon>Fungi</taxon>
        <taxon>Dikarya</taxon>
        <taxon>Basidiomycota</taxon>
        <taxon>Agaricomycotina</taxon>
        <taxon>Agaricomycetes</taxon>
        <taxon>Agaricomycetidae</taxon>
        <taxon>Agaricales</taxon>
        <taxon>Marasmiineae</taxon>
        <taxon>Marasmiaceae</taxon>
        <taxon>Marasmius</taxon>
    </lineage>
</organism>
<sequence>MMPPSSRYRLHATLTGPQDAVLSISFSVNSRFLACTGYDGVSIWDMETMRAVGIPFRFVSVSGIDAKRIPSSSTWVYFENIKRHVILLGGIHGDLNAWSWNDSKGVFEHLKHAVPSHTTQQVLSLHAYEAQISPGALAHIAVGCYDETVTIWKLSSVGNFSKVFSVSLEPNFIPRTVQFDRSRNIYAFSMTGQIALLHKKNGVCKWKKQAPLERLGSAILDETGGVLIVHTGSDIKALSSSDFKHLKTFKPSAPVIIHYPKQLAFLEDQKCIVAGSDSGHAAVYRVENGELEQTLAYPKGGLVQAVAGSADSKWDYVAIVGTTAGQDANVLLFRKKRKSSFTSAEIFLTRWNLIFMLIVIYAAYLYRPTALNWYYNKTDPASSSPSKESHNFPSEFIHTPRPQRLYDKANDLDSPSQHHDLYDSMRDLDYLSQRHDPYETLRDLDYYSSQPPGRNNCDADRHIYRRHGLNDRDADKDFFRRSLEERDDRQFTNPETNQQRNSRQARALQSRSVKQHGVPRDSLYDTRREDTLHGGYSDRVASGRARDPVVRQVKVVDEQRRNAHSSDSESAQSQDQFESKGVAKTFSGSSEGGDFVDGEVVRHRDADHGEVHPQSEKESKPDLAVPK</sequence>
<accession>A0A9P7RMN4</accession>
<dbReference type="InterPro" id="IPR001680">
    <property type="entry name" value="WD40_rpt"/>
</dbReference>
<dbReference type="KEGG" id="more:E1B28_002259"/>
<dbReference type="Gene3D" id="2.130.10.10">
    <property type="entry name" value="YVTN repeat-like/Quinoprotein amine dehydrogenase"/>
    <property type="match status" value="1"/>
</dbReference>
<dbReference type="SMART" id="SM00320">
    <property type="entry name" value="WD40"/>
    <property type="match status" value="3"/>
</dbReference>
<feature type="compositionally biased region" description="Basic and acidic residues" evidence="1">
    <location>
        <begin position="599"/>
        <end position="621"/>
    </location>
</feature>
<feature type="compositionally biased region" description="Basic and acidic residues" evidence="1">
    <location>
        <begin position="544"/>
        <end position="567"/>
    </location>
</feature>
<dbReference type="RefSeq" id="XP_043002766.1">
    <property type="nucleotide sequence ID" value="XM_043159167.1"/>
</dbReference>
<evidence type="ECO:0000256" key="1">
    <source>
        <dbReference type="SAM" id="MobiDB-lite"/>
    </source>
</evidence>
<name>A0A9P7RMN4_9AGAR</name>
<comment type="caution">
    <text evidence="2">The sequence shown here is derived from an EMBL/GenBank/DDBJ whole genome shotgun (WGS) entry which is preliminary data.</text>
</comment>
<feature type="region of interest" description="Disordered" evidence="1">
    <location>
        <begin position="483"/>
        <end position="627"/>
    </location>
</feature>
<dbReference type="Pfam" id="PF00400">
    <property type="entry name" value="WD40"/>
    <property type="match status" value="1"/>
</dbReference>
<feature type="compositionally biased region" description="Basic and acidic residues" evidence="1">
    <location>
        <begin position="518"/>
        <end position="532"/>
    </location>
</feature>
<dbReference type="GeneID" id="66071335"/>
<dbReference type="AlphaFoldDB" id="A0A9P7RMN4"/>
<dbReference type="InterPro" id="IPR015943">
    <property type="entry name" value="WD40/YVTN_repeat-like_dom_sf"/>
</dbReference>
<keyword evidence="3" id="KW-1185">Reference proteome</keyword>
<dbReference type="InterPro" id="IPR036322">
    <property type="entry name" value="WD40_repeat_dom_sf"/>
</dbReference>
<proteinExistence type="predicted"/>
<dbReference type="EMBL" id="CM032190">
    <property type="protein sequence ID" value="KAG7086295.1"/>
    <property type="molecule type" value="Genomic_DNA"/>
</dbReference>